<feature type="domain" description="Cysteine-rich" evidence="1">
    <location>
        <begin position="5"/>
        <end position="83"/>
    </location>
</feature>
<dbReference type="PANTHER" id="PTHR30296">
    <property type="entry name" value="UNCHARACTERIZED PROTEIN YKGE"/>
    <property type="match status" value="1"/>
</dbReference>
<keyword evidence="3" id="KW-1185">Reference proteome</keyword>
<dbReference type="EMBL" id="JRHC01000001">
    <property type="protein sequence ID" value="KJF45520.1"/>
    <property type="molecule type" value="Genomic_DNA"/>
</dbReference>
<dbReference type="AlphaFoldDB" id="A0A0D8JF24"/>
<dbReference type="GO" id="GO:0005829">
    <property type="term" value="C:cytosol"/>
    <property type="evidence" value="ECO:0007669"/>
    <property type="project" value="TreeGrafter"/>
</dbReference>
<dbReference type="RefSeq" id="WP_045027846.1">
    <property type="nucleotide sequence ID" value="NZ_JRHC01000001.1"/>
</dbReference>
<accession>A0A0D8JF24</accession>
<dbReference type="PATRIC" id="fig|1544798.3.peg.1854"/>
<proteinExistence type="predicted"/>
<comment type="caution">
    <text evidence="2">The sequence shown here is derived from an EMBL/GenBank/DDBJ whole genome shotgun (WGS) entry which is preliminary data.</text>
</comment>
<organism evidence="2 3">
    <name type="scientific">Draconibacterium sediminis</name>
    <dbReference type="NCBI Taxonomy" id="1544798"/>
    <lineage>
        <taxon>Bacteria</taxon>
        <taxon>Pseudomonadati</taxon>
        <taxon>Bacteroidota</taxon>
        <taxon>Bacteroidia</taxon>
        <taxon>Marinilabiliales</taxon>
        <taxon>Prolixibacteraceae</taxon>
        <taxon>Draconibacterium</taxon>
    </lineage>
</organism>
<dbReference type="GO" id="GO:0016491">
    <property type="term" value="F:oxidoreductase activity"/>
    <property type="evidence" value="ECO:0007669"/>
    <property type="project" value="UniProtKB-ARBA"/>
</dbReference>
<name>A0A0D8JF24_9BACT</name>
<evidence type="ECO:0000259" key="1">
    <source>
        <dbReference type="Pfam" id="PF02754"/>
    </source>
</evidence>
<dbReference type="InterPro" id="IPR004017">
    <property type="entry name" value="Cys_rich_dom"/>
</dbReference>
<dbReference type="STRING" id="1544798.LH29_09235"/>
<reference evidence="2 3" key="1">
    <citation type="submission" date="2014-09" db="EMBL/GenBank/DDBJ databases">
        <title>Draft Genome Sequence of Draconibacterium sp. JN14CK-3.</title>
        <authorList>
            <person name="Dong C."/>
            <person name="Lai Q."/>
            <person name="Shao Z."/>
        </authorList>
    </citation>
    <scope>NUCLEOTIDE SEQUENCE [LARGE SCALE GENOMIC DNA]</scope>
    <source>
        <strain evidence="2 3">JN14CK-3</strain>
    </source>
</reference>
<evidence type="ECO:0000313" key="2">
    <source>
        <dbReference type="EMBL" id="KJF45520.1"/>
    </source>
</evidence>
<gene>
    <name evidence="2" type="ORF">LH29_09235</name>
</gene>
<dbReference type="PANTHER" id="PTHR30296:SF0">
    <property type="entry name" value="LACTATE UTILIZATION PROTEIN A"/>
    <property type="match status" value="1"/>
</dbReference>
<dbReference type="OrthoDB" id="9770306at2"/>
<dbReference type="Proteomes" id="UP000032544">
    <property type="component" value="Unassembled WGS sequence"/>
</dbReference>
<sequence length="240" mass="27171">MQIDVFIPCFIDQFYPETAESFVNLLEKVGCDVKYNPKQTCCGQPAFNSGYWNEARTVATKFLDDFELANVVVAPSASCTGFIRNYYHKLFEDDEELLRKTNKTRKKVFEFTDFLVNHLKVTELGATFNHKVTFHDSCAGLREYGIKEEPRKLLSMVKGLELIEMEALETCCGFGGTFAAKFHNISTAMTEQKVEHALKTGAEYIVSTEASCLMNMDAYIKKQKLPIKTIHLVDVLASRG</sequence>
<protein>
    <submittedName>
        <fullName evidence="2">Fe-S oxidoreductase</fullName>
    </submittedName>
</protein>
<feature type="domain" description="Cysteine-rich" evidence="1">
    <location>
        <begin position="132"/>
        <end position="217"/>
    </location>
</feature>
<dbReference type="Pfam" id="PF02754">
    <property type="entry name" value="CCG"/>
    <property type="match status" value="2"/>
</dbReference>
<evidence type="ECO:0000313" key="3">
    <source>
        <dbReference type="Proteomes" id="UP000032544"/>
    </source>
</evidence>